<dbReference type="InterPro" id="IPR051617">
    <property type="entry name" value="UNC-93-like_regulator"/>
</dbReference>
<evidence type="ECO:0000256" key="4">
    <source>
        <dbReference type="ARBA" id="ARBA00023136"/>
    </source>
</evidence>
<keyword evidence="4 6" id="KW-0472">Membrane</keyword>
<evidence type="ECO:0008006" key="9">
    <source>
        <dbReference type="Google" id="ProtNLM"/>
    </source>
</evidence>
<evidence type="ECO:0000256" key="2">
    <source>
        <dbReference type="ARBA" id="ARBA00022692"/>
    </source>
</evidence>
<evidence type="ECO:0000313" key="7">
    <source>
        <dbReference type="EMBL" id="KXS95947.1"/>
    </source>
</evidence>
<feature type="transmembrane region" description="Helical" evidence="6">
    <location>
        <begin position="146"/>
        <end position="165"/>
    </location>
</feature>
<feature type="transmembrane region" description="Helical" evidence="6">
    <location>
        <begin position="120"/>
        <end position="139"/>
    </location>
</feature>
<feature type="transmembrane region" description="Helical" evidence="6">
    <location>
        <begin position="439"/>
        <end position="460"/>
    </location>
</feature>
<dbReference type="Pfam" id="PF05978">
    <property type="entry name" value="UNC-93"/>
    <property type="match status" value="1"/>
</dbReference>
<dbReference type="SUPFAM" id="SSF103473">
    <property type="entry name" value="MFS general substrate transporter"/>
    <property type="match status" value="1"/>
</dbReference>
<feature type="transmembrane region" description="Helical" evidence="6">
    <location>
        <begin position="296"/>
        <end position="314"/>
    </location>
</feature>
<evidence type="ECO:0000256" key="1">
    <source>
        <dbReference type="ARBA" id="ARBA00004141"/>
    </source>
</evidence>
<dbReference type="OrthoDB" id="196103at2759"/>
<feature type="transmembrane region" description="Helical" evidence="6">
    <location>
        <begin position="80"/>
        <end position="100"/>
    </location>
</feature>
<feature type="transmembrane region" description="Helical" evidence="6">
    <location>
        <begin position="363"/>
        <end position="384"/>
    </location>
</feature>
<accession>A0A139H0H1</accession>
<proteinExistence type="predicted"/>
<dbReference type="PANTHER" id="PTHR23294:SF59">
    <property type="entry name" value="UNC93-LIKE PROTEIN C922.05C"/>
    <property type="match status" value="1"/>
</dbReference>
<keyword evidence="8" id="KW-1185">Reference proteome</keyword>
<feature type="transmembrane region" description="Helical" evidence="6">
    <location>
        <begin position="205"/>
        <end position="223"/>
    </location>
</feature>
<feature type="transmembrane region" description="Helical" evidence="6">
    <location>
        <begin position="404"/>
        <end position="427"/>
    </location>
</feature>
<dbReference type="InterPro" id="IPR010291">
    <property type="entry name" value="Ion_channel_UNC-93"/>
</dbReference>
<evidence type="ECO:0000256" key="3">
    <source>
        <dbReference type="ARBA" id="ARBA00022989"/>
    </source>
</evidence>
<dbReference type="PANTHER" id="PTHR23294">
    <property type="entry name" value="ET TRANSLATION PRODUCT-RELATED"/>
    <property type="match status" value="1"/>
</dbReference>
<dbReference type="Gene3D" id="1.20.1250.20">
    <property type="entry name" value="MFS general substrate transporter like domains"/>
    <property type="match status" value="1"/>
</dbReference>
<gene>
    <name evidence="7" type="ORF">AC578_7992</name>
</gene>
<organism evidence="7 8">
    <name type="scientific">Pseudocercospora eumusae</name>
    <dbReference type="NCBI Taxonomy" id="321146"/>
    <lineage>
        <taxon>Eukaryota</taxon>
        <taxon>Fungi</taxon>
        <taxon>Dikarya</taxon>
        <taxon>Ascomycota</taxon>
        <taxon>Pezizomycotina</taxon>
        <taxon>Dothideomycetes</taxon>
        <taxon>Dothideomycetidae</taxon>
        <taxon>Mycosphaerellales</taxon>
        <taxon>Mycosphaerellaceae</taxon>
        <taxon>Pseudocercospora</taxon>
    </lineage>
</organism>
<protein>
    <recommendedName>
        <fullName evidence="9">Major facilitator superfamily (MFS) profile domain-containing protein</fullName>
    </recommendedName>
</protein>
<dbReference type="GO" id="GO:0016020">
    <property type="term" value="C:membrane"/>
    <property type="evidence" value="ECO:0007669"/>
    <property type="project" value="UniProtKB-SubCell"/>
</dbReference>
<dbReference type="AlphaFoldDB" id="A0A139H0H1"/>
<reference evidence="7 8" key="1">
    <citation type="submission" date="2015-07" db="EMBL/GenBank/DDBJ databases">
        <title>Comparative genomics of the Sigatoka disease complex on banana suggests a link between parallel evolutionary changes in Pseudocercospora fijiensis and Pseudocercospora eumusae and increased virulence on the banana host.</title>
        <authorList>
            <person name="Chang T.-C."/>
            <person name="Salvucci A."/>
            <person name="Crous P.W."/>
            <person name="Stergiopoulos I."/>
        </authorList>
    </citation>
    <scope>NUCLEOTIDE SEQUENCE [LARGE SCALE GENOMIC DNA]</scope>
    <source>
        <strain evidence="7 8">CBS 114824</strain>
    </source>
</reference>
<evidence type="ECO:0000256" key="5">
    <source>
        <dbReference type="SAM" id="MobiDB-lite"/>
    </source>
</evidence>
<comment type="subcellular location">
    <subcellularLocation>
        <location evidence="1">Membrane</location>
        <topology evidence="1">Multi-pass membrane protein</topology>
    </subcellularLocation>
</comment>
<feature type="region of interest" description="Disordered" evidence="5">
    <location>
        <begin position="1"/>
        <end position="48"/>
    </location>
</feature>
<evidence type="ECO:0000313" key="8">
    <source>
        <dbReference type="Proteomes" id="UP000070133"/>
    </source>
</evidence>
<evidence type="ECO:0000256" key="6">
    <source>
        <dbReference type="SAM" id="Phobius"/>
    </source>
</evidence>
<sequence>MTNKTTNLGTACLRPNKKNDQMATASTPLDEDKKTPTVAYDQQSATEDATKSPNIITEFSTPPPGHRIFGLHLPAYRSPIFQTLLVSLVQLLVVGIFNVLSALGGGGQVNPQTGNNAATILYSLFAAFSLLAGSVTNYLGPKWTLATGGVGYSLLAASFWCYNHTQNRGFVYFGGATCGISAAFLWTAAGSLVMSLPLEKDKGRYISIFYGFQFVGSVVGAIIPTVENWSVTTAGTVNDGTYIALFILMFSGSVVALFVANPKTIIRNDGSRVQVPRETTFVQELKNVVIAVQKEPLIFLFFPFSFAGLWYIPYQSNDFNAYFFDLRTRGFAGLWYNFGQLCMSIMMGLSLDLKYFRRRTRAFINWTFLFVFLNAVLIGGIWPVRDSHRGVPPAKLLSVGQSKASGYIALLTFYGCIDGAWQTFAWWIMGALSNDPVVLSIYSSFYKVFGATGCAIVFSLDNHGTPYTAMFGSYWGLLSGSMLLVLYLIHKRIGDTSEEQAVTLQTMKPKEAD</sequence>
<dbReference type="EMBL" id="LFZN01000192">
    <property type="protein sequence ID" value="KXS95947.1"/>
    <property type="molecule type" value="Genomic_DNA"/>
</dbReference>
<dbReference type="Proteomes" id="UP000070133">
    <property type="component" value="Unassembled WGS sequence"/>
</dbReference>
<feature type="transmembrane region" description="Helical" evidence="6">
    <location>
        <begin position="472"/>
        <end position="489"/>
    </location>
</feature>
<keyword evidence="2 6" id="KW-0812">Transmembrane</keyword>
<feature type="transmembrane region" description="Helical" evidence="6">
    <location>
        <begin position="334"/>
        <end position="351"/>
    </location>
</feature>
<comment type="caution">
    <text evidence="7">The sequence shown here is derived from an EMBL/GenBank/DDBJ whole genome shotgun (WGS) entry which is preliminary data.</text>
</comment>
<keyword evidence="3 6" id="KW-1133">Transmembrane helix</keyword>
<feature type="transmembrane region" description="Helical" evidence="6">
    <location>
        <begin position="171"/>
        <end position="193"/>
    </location>
</feature>
<dbReference type="InterPro" id="IPR036259">
    <property type="entry name" value="MFS_trans_sf"/>
</dbReference>
<feature type="transmembrane region" description="Helical" evidence="6">
    <location>
        <begin position="243"/>
        <end position="260"/>
    </location>
</feature>
<name>A0A139H0H1_9PEZI</name>